<keyword evidence="1" id="KW-0472">Membrane</keyword>
<organism evidence="2 3">
    <name type="scientific">Rhodofomes roseus</name>
    <dbReference type="NCBI Taxonomy" id="34475"/>
    <lineage>
        <taxon>Eukaryota</taxon>
        <taxon>Fungi</taxon>
        <taxon>Dikarya</taxon>
        <taxon>Basidiomycota</taxon>
        <taxon>Agaricomycotina</taxon>
        <taxon>Agaricomycetes</taxon>
        <taxon>Polyporales</taxon>
        <taxon>Rhodofomes</taxon>
    </lineage>
</organism>
<comment type="caution">
    <text evidence="2">The sequence shown here is derived from an EMBL/GenBank/DDBJ whole genome shotgun (WGS) entry which is preliminary data.</text>
</comment>
<evidence type="ECO:0000313" key="2">
    <source>
        <dbReference type="EMBL" id="KAH9840937.1"/>
    </source>
</evidence>
<protein>
    <submittedName>
        <fullName evidence="2">Uncharacterized protein</fullName>
    </submittedName>
</protein>
<feature type="transmembrane region" description="Helical" evidence="1">
    <location>
        <begin position="252"/>
        <end position="276"/>
    </location>
</feature>
<feature type="transmembrane region" description="Helical" evidence="1">
    <location>
        <begin position="53"/>
        <end position="76"/>
    </location>
</feature>
<keyword evidence="1" id="KW-1133">Transmembrane helix</keyword>
<reference evidence="2 3" key="1">
    <citation type="journal article" date="2021" name="Environ. Microbiol.">
        <title>Gene family expansions and transcriptome signatures uncover fungal adaptations to wood decay.</title>
        <authorList>
            <person name="Hage H."/>
            <person name="Miyauchi S."/>
            <person name="Viragh M."/>
            <person name="Drula E."/>
            <person name="Min B."/>
            <person name="Chaduli D."/>
            <person name="Navarro D."/>
            <person name="Favel A."/>
            <person name="Norest M."/>
            <person name="Lesage-Meessen L."/>
            <person name="Balint B."/>
            <person name="Merenyi Z."/>
            <person name="de Eugenio L."/>
            <person name="Morin E."/>
            <person name="Martinez A.T."/>
            <person name="Baldrian P."/>
            <person name="Stursova M."/>
            <person name="Martinez M.J."/>
            <person name="Novotny C."/>
            <person name="Magnuson J.K."/>
            <person name="Spatafora J.W."/>
            <person name="Maurice S."/>
            <person name="Pangilinan J."/>
            <person name="Andreopoulos W."/>
            <person name="LaButti K."/>
            <person name="Hundley H."/>
            <person name="Na H."/>
            <person name="Kuo A."/>
            <person name="Barry K."/>
            <person name="Lipzen A."/>
            <person name="Henrissat B."/>
            <person name="Riley R."/>
            <person name="Ahrendt S."/>
            <person name="Nagy L.G."/>
            <person name="Grigoriev I.V."/>
            <person name="Martin F."/>
            <person name="Rosso M.N."/>
        </authorList>
    </citation>
    <scope>NUCLEOTIDE SEQUENCE [LARGE SCALE GENOMIC DNA]</scope>
    <source>
        <strain evidence="2 3">CIRM-BRFM 1785</strain>
    </source>
</reference>
<dbReference type="GeneID" id="71999239"/>
<dbReference type="EMBL" id="JADCUA010000004">
    <property type="protein sequence ID" value="KAH9840937.1"/>
    <property type="molecule type" value="Genomic_DNA"/>
</dbReference>
<proteinExistence type="predicted"/>
<evidence type="ECO:0000256" key="1">
    <source>
        <dbReference type="SAM" id="Phobius"/>
    </source>
</evidence>
<name>A0ABQ8KQM9_9APHY</name>
<keyword evidence="1" id="KW-0812">Transmembrane</keyword>
<feature type="transmembrane region" description="Helical" evidence="1">
    <location>
        <begin position="101"/>
        <end position="120"/>
    </location>
</feature>
<feature type="transmembrane region" description="Helical" evidence="1">
    <location>
        <begin position="6"/>
        <end position="33"/>
    </location>
</feature>
<dbReference type="RefSeq" id="XP_047782403.1">
    <property type="nucleotide sequence ID" value="XM_047918507.1"/>
</dbReference>
<feature type="transmembrane region" description="Helical" evidence="1">
    <location>
        <begin position="132"/>
        <end position="155"/>
    </location>
</feature>
<keyword evidence="3" id="KW-1185">Reference proteome</keyword>
<accession>A0ABQ8KQM9</accession>
<sequence length="367" mass="40587">MAELSLIGVNLATACIGSMAYGVFFVLFVLSTYLMLQYQHKPPGNGTVRRSPLLTAGFVLFLGVTGQWICVVLRTFDAFLNYDGGKDPVYFYADLRQPTEAAKLGCWVTVMIVSDAMIIYRMYIIWNRNLRVLAFPLLTLTAVLVSGIGVVYHFAVYPVGENVYASTTGRWIVSDCLCSLCTNLYCTSKFLIFLSTPVRTSGHMTPLHSNDLIPHSTLSGKGATLWRKWSDSRSFSCASSHRSDIYYDPQKALVIVVESAGIYTAWNIFFVAVYLAKSNLNFTAVDVWCPVAGIANMLINVRVGMGWAGNDYPSRPGMAPVEPRLPAKQSPAHPVEINVARVVESDDYGMELLQQKQHDGVFVDDAL</sequence>
<evidence type="ECO:0000313" key="3">
    <source>
        <dbReference type="Proteomes" id="UP000814176"/>
    </source>
</evidence>
<dbReference type="Proteomes" id="UP000814176">
    <property type="component" value="Unassembled WGS sequence"/>
</dbReference>
<gene>
    <name evidence="2" type="ORF">C8Q71DRAFT_431702</name>
</gene>